<evidence type="ECO:0000313" key="2">
    <source>
        <dbReference type="EMBL" id="SEA52211.1"/>
    </source>
</evidence>
<gene>
    <name evidence="2" type="ORF">SAMN02982996_01831</name>
</gene>
<dbReference type="EMBL" id="FNQS01000005">
    <property type="protein sequence ID" value="SEA52211.1"/>
    <property type="molecule type" value="Genomic_DNA"/>
</dbReference>
<keyword evidence="3" id="KW-1185">Reference proteome</keyword>
<name>A0A1H4BVP4_9GAMM</name>
<organism evidence="2 3">
    <name type="scientific">Lonsdalea quercina</name>
    <dbReference type="NCBI Taxonomy" id="71657"/>
    <lineage>
        <taxon>Bacteria</taxon>
        <taxon>Pseudomonadati</taxon>
        <taxon>Pseudomonadota</taxon>
        <taxon>Gammaproteobacteria</taxon>
        <taxon>Enterobacterales</taxon>
        <taxon>Pectobacteriaceae</taxon>
        <taxon>Lonsdalea</taxon>
    </lineage>
</organism>
<evidence type="ECO:0000313" key="3">
    <source>
        <dbReference type="Proteomes" id="UP000187280"/>
    </source>
</evidence>
<feature type="region of interest" description="Disordered" evidence="1">
    <location>
        <begin position="1"/>
        <end position="21"/>
    </location>
</feature>
<proteinExistence type="predicted"/>
<sequence length="94" mass="10134">MIAAGFPRQRVTAMRQARRNDDNVARVEQTSLFSHAALCAAAFQTADGQLCMAMHFIRLPALPGGTTFQKRELGRKPIALLQGSNGGHGGRQGK</sequence>
<evidence type="ECO:0000256" key="1">
    <source>
        <dbReference type="SAM" id="MobiDB-lite"/>
    </source>
</evidence>
<dbReference type="Proteomes" id="UP000187280">
    <property type="component" value="Unassembled WGS sequence"/>
</dbReference>
<accession>A0A1H4BVP4</accession>
<protein>
    <submittedName>
        <fullName evidence="2">Uncharacterized protein</fullName>
    </submittedName>
</protein>
<dbReference type="AlphaFoldDB" id="A0A1H4BVP4"/>
<reference evidence="2 3" key="1">
    <citation type="submission" date="2016-10" db="EMBL/GenBank/DDBJ databases">
        <authorList>
            <person name="de Groot N.N."/>
        </authorList>
    </citation>
    <scope>NUCLEOTIDE SEQUENCE [LARGE SCALE GENOMIC DNA]</scope>
    <source>
        <strain evidence="2 3">ATCC 29281</strain>
    </source>
</reference>